<dbReference type="EMBL" id="LHXR01000083">
    <property type="protein sequence ID" value="KXA96420.1"/>
    <property type="molecule type" value="Genomic_DNA"/>
</dbReference>
<keyword evidence="2" id="KW-1185">Reference proteome</keyword>
<organism evidence="1 2">
    <name type="scientific">candidate division MSBL1 archaeon SCGC-AAA259I09</name>
    <dbReference type="NCBI Taxonomy" id="1698267"/>
    <lineage>
        <taxon>Archaea</taxon>
        <taxon>Methanobacteriati</taxon>
        <taxon>Methanobacteriota</taxon>
        <taxon>candidate division MSBL1</taxon>
    </lineage>
</organism>
<dbReference type="AlphaFoldDB" id="A0A133UQK9"/>
<sequence length="98" mass="11087">MERAFFAFLFSGLEVYGISSPVTFPTSKKKFTLGNTSTKPVGFIQLASNKIGKVPNLSLSWKDTEKTRWQLSRECDPDYGSPKERNSHFRLLVGALRK</sequence>
<evidence type="ECO:0000313" key="1">
    <source>
        <dbReference type="EMBL" id="KXA96420.1"/>
    </source>
</evidence>
<dbReference type="Proteomes" id="UP000070463">
    <property type="component" value="Unassembled WGS sequence"/>
</dbReference>
<proteinExistence type="predicted"/>
<gene>
    <name evidence="1" type="ORF">AKJ37_05290</name>
</gene>
<accession>A0A133UQK9</accession>
<comment type="caution">
    <text evidence="1">The sequence shown here is derived from an EMBL/GenBank/DDBJ whole genome shotgun (WGS) entry which is preliminary data.</text>
</comment>
<name>A0A133UQK9_9EURY</name>
<evidence type="ECO:0000313" key="2">
    <source>
        <dbReference type="Proteomes" id="UP000070463"/>
    </source>
</evidence>
<protein>
    <submittedName>
        <fullName evidence="1">Uncharacterized protein</fullName>
    </submittedName>
</protein>
<reference evidence="1 2" key="1">
    <citation type="journal article" date="2016" name="Sci. Rep.">
        <title>Metabolic traits of an uncultured archaeal lineage -MSBL1- from brine pools of the Red Sea.</title>
        <authorList>
            <person name="Mwirichia R."/>
            <person name="Alam I."/>
            <person name="Rashid M."/>
            <person name="Vinu M."/>
            <person name="Ba-Alawi W."/>
            <person name="Anthony Kamau A."/>
            <person name="Kamanda Ngugi D."/>
            <person name="Goker M."/>
            <person name="Klenk H.P."/>
            <person name="Bajic V."/>
            <person name="Stingl U."/>
        </authorList>
    </citation>
    <scope>NUCLEOTIDE SEQUENCE [LARGE SCALE GENOMIC DNA]</scope>
    <source>
        <strain evidence="1">SCGC-AAA259I09</strain>
    </source>
</reference>